<organism evidence="1 2">
    <name type="scientific">Candidatus Nitrobium versatile</name>
    <dbReference type="NCBI Taxonomy" id="2884831"/>
    <lineage>
        <taxon>Bacteria</taxon>
        <taxon>Pseudomonadati</taxon>
        <taxon>Nitrospirota</taxon>
        <taxon>Nitrospiria</taxon>
        <taxon>Nitrospirales</taxon>
        <taxon>Nitrospiraceae</taxon>
        <taxon>Candidatus Nitrobium</taxon>
    </lineage>
</organism>
<comment type="caution">
    <text evidence="1">The sequence shown here is derived from an EMBL/GenBank/DDBJ whole genome shotgun (WGS) entry which is preliminary data.</text>
</comment>
<dbReference type="Pfam" id="PF02089">
    <property type="entry name" value="Palm_thioest"/>
    <property type="match status" value="1"/>
</dbReference>
<name>A0A953M256_9BACT</name>
<evidence type="ECO:0008006" key="3">
    <source>
        <dbReference type="Google" id="ProtNLM"/>
    </source>
</evidence>
<dbReference type="Gene3D" id="3.40.50.1820">
    <property type="entry name" value="alpha/beta hydrolase"/>
    <property type="match status" value="1"/>
</dbReference>
<proteinExistence type="predicted"/>
<dbReference type="PANTHER" id="PTHR37946">
    <property type="entry name" value="SLL1969 PROTEIN"/>
    <property type="match status" value="1"/>
</dbReference>
<dbReference type="AlphaFoldDB" id="A0A953M256"/>
<reference evidence="1" key="1">
    <citation type="journal article" date="2021" name="bioRxiv">
        <title>Unraveling nitrogen, sulfur and carbon metabolic pathways and microbial community transcriptional responses to substrate deprivation and toxicity stresses in a bioreactor mimicking anoxic brackish coastal sediment conditions.</title>
        <authorList>
            <person name="Martins P.D."/>
            <person name="Echeveste M.J."/>
            <person name="Arshad A."/>
            <person name="Kurth J."/>
            <person name="Ouboter H."/>
            <person name="Jetten M.S.M."/>
            <person name="Welte C.U."/>
        </authorList>
    </citation>
    <scope>NUCLEOTIDE SEQUENCE</scope>
    <source>
        <strain evidence="1">MAG_39</strain>
    </source>
</reference>
<sequence length="237" mass="26635">MATSFDDLRERGFPALTWSQGRPAGPILAAVEELTALVRAYERYAEAGMLFICHSRGGLIARKYLESGDDRVRGVITLGSPHRGTTLARWAGYVYPAALLLNRIIESYRRREVLSAVQRICQFLTSTGLKELLPGSSFFADLKEERQRNTFYLSFGGTNPDIFRIKSLSLHELAARVIPGRLIPDEVRVGYGDGLVSAASSVLSYADEHRDFHVHHVQILLDREVREHLVRRVEALL</sequence>
<evidence type="ECO:0000313" key="1">
    <source>
        <dbReference type="EMBL" id="MBZ0156828.1"/>
    </source>
</evidence>
<dbReference type="EMBL" id="JAIOIV010000092">
    <property type="protein sequence ID" value="MBZ0156828.1"/>
    <property type="molecule type" value="Genomic_DNA"/>
</dbReference>
<gene>
    <name evidence="1" type="ORF">K8I29_11550</name>
</gene>
<evidence type="ECO:0000313" key="2">
    <source>
        <dbReference type="Proteomes" id="UP000705867"/>
    </source>
</evidence>
<dbReference type="InterPro" id="IPR029058">
    <property type="entry name" value="AB_hydrolase_fold"/>
</dbReference>
<accession>A0A953M256</accession>
<reference evidence="1" key="2">
    <citation type="submission" date="2021-08" db="EMBL/GenBank/DDBJ databases">
        <authorList>
            <person name="Dalcin Martins P."/>
        </authorList>
    </citation>
    <scope>NUCLEOTIDE SEQUENCE</scope>
    <source>
        <strain evidence="1">MAG_39</strain>
    </source>
</reference>
<protein>
    <recommendedName>
        <fullName evidence="3">Serine aminopeptidase S33 domain-containing protein</fullName>
    </recommendedName>
</protein>
<dbReference type="Proteomes" id="UP000705867">
    <property type="component" value="Unassembled WGS sequence"/>
</dbReference>
<dbReference type="SUPFAM" id="SSF53474">
    <property type="entry name" value="alpha/beta-Hydrolases"/>
    <property type="match status" value="1"/>
</dbReference>
<dbReference type="PANTHER" id="PTHR37946:SF1">
    <property type="entry name" value="SLL1969 PROTEIN"/>
    <property type="match status" value="1"/>
</dbReference>